<dbReference type="InterPro" id="IPR000996">
    <property type="entry name" value="Clathrin_L-chain"/>
</dbReference>
<feature type="compositionally biased region" description="Low complexity" evidence="7">
    <location>
        <begin position="219"/>
        <end position="230"/>
    </location>
</feature>
<evidence type="ECO:0000256" key="6">
    <source>
        <dbReference type="RuleBase" id="RU363137"/>
    </source>
</evidence>
<reference evidence="12 13" key="1">
    <citation type="submission" date="2019-07" db="EMBL/GenBank/DDBJ databases">
        <title>Genomes of Cafeteria roenbergensis.</title>
        <authorList>
            <person name="Fischer M.G."/>
            <person name="Hackl T."/>
            <person name="Roman M."/>
        </authorList>
    </citation>
    <scope>NUCLEOTIDE SEQUENCE [LARGE SCALE GENOMIC DNA]</scope>
    <source>
        <strain evidence="10 13">BVI</strain>
        <strain evidence="8 15">Cflag</strain>
        <strain evidence="11 12">E4-10P</strain>
        <strain evidence="9 14">RCC970-E3</strain>
    </source>
</reference>
<evidence type="ECO:0000313" key="14">
    <source>
        <dbReference type="Proteomes" id="UP000324907"/>
    </source>
</evidence>
<name>A0A5A8BZC5_CAFRO</name>
<dbReference type="Proteomes" id="UP000325113">
    <property type="component" value="Unassembled WGS sequence"/>
</dbReference>
<comment type="subcellular location">
    <subcellularLocation>
        <location evidence="1 6">Cytoplasmic vesicle membrane</location>
        <topology evidence="1 6">Peripheral membrane protein</topology>
        <orientation evidence="1 6">Cytoplasmic side</orientation>
    </subcellularLocation>
    <subcellularLocation>
        <location evidence="6">Membrane</location>
        <location evidence="6">Coated pit</location>
        <topology evidence="6">Peripheral membrane protein</topology>
        <orientation evidence="6">Cytoplasmic side</orientation>
    </subcellularLocation>
    <text evidence="6">Cytoplasmic face of coated pits and vesicles.</text>
</comment>
<evidence type="ECO:0000256" key="1">
    <source>
        <dbReference type="ARBA" id="ARBA00004180"/>
    </source>
</evidence>
<dbReference type="Proteomes" id="UP000322899">
    <property type="component" value="Unassembled WGS sequence"/>
</dbReference>
<protein>
    <recommendedName>
        <fullName evidence="6">Clathrin light chain</fullName>
    </recommendedName>
</protein>
<evidence type="ECO:0000313" key="8">
    <source>
        <dbReference type="EMBL" id="KAA0145674.1"/>
    </source>
</evidence>
<evidence type="ECO:0000256" key="4">
    <source>
        <dbReference type="ARBA" id="ARBA00023176"/>
    </source>
</evidence>
<evidence type="ECO:0000256" key="3">
    <source>
        <dbReference type="ARBA" id="ARBA00023136"/>
    </source>
</evidence>
<keyword evidence="5 6" id="KW-0968">Cytoplasmic vesicle</keyword>
<feature type="region of interest" description="Disordered" evidence="7">
    <location>
        <begin position="197"/>
        <end position="230"/>
    </location>
</feature>
<evidence type="ECO:0000313" key="11">
    <source>
        <dbReference type="EMBL" id="KAA0169122.1"/>
    </source>
</evidence>
<feature type="region of interest" description="Disordered" evidence="7">
    <location>
        <begin position="1"/>
        <end position="90"/>
    </location>
</feature>
<comment type="similarity">
    <text evidence="2 6">Belongs to the clathrin light chain family.</text>
</comment>
<evidence type="ECO:0000313" key="13">
    <source>
        <dbReference type="Proteomes" id="UP000323011"/>
    </source>
</evidence>
<evidence type="ECO:0000313" key="10">
    <source>
        <dbReference type="EMBL" id="KAA0148272.1"/>
    </source>
</evidence>
<dbReference type="EMBL" id="VLTL01000325">
    <property type="protein sequence ID" value="KAA0146073.1"/>
    <property type="molecule type" value="Genomic_DNA"/>
</dbReference>
<dbReference type="Pfam" id="PF01086">
    <property type="entry name" value="Clathrin_lg_ch"/>
    <property type="match status" value="1"/>
</dbReference>
<dbReference type="PANTHER" id="PTHR10639:SF7">
    <property type="entry name" value="CLATHRIN LIGHT CHAIN"/>
    <property type="match status" value="1"/>
</dbReference>
<gene>
    <name evidence="11" type="ORF">FNF27_07074</name>
    <name evidence="9" type="ORF">FNF28_07739</name>
    <name evidence="10" type="ORF">FNF29_06808</name>
    <name evidence="8" type="ORF">FNF31_07993</name>
</gene>
<evidence type="ECO:0000256" key="5">
    <source>
        <dbReference type="ARBA" id="ARBA00023329"/>
    </source>
</evidence>
<feature type="compositionally biased region" description="Acidic residues" evidence="7">
    <location>
        <begin position="54"/>
        <end position="71"/>
    </location>
</feature>
<dbReference type="GO" id="GO:0030130">
    <property type="term" value="C:clathrin coat of trans-Golgi network vesicle"/>
    <property type="evidence" value="ECO:0007669"/>
    <property type="project" value="InterPro"/>
</dbReference>
<dbReference type="PANTHER" id="PTHR10639">
    <property type="entry name" value="CLATHRIN LIGHT CHAIN"/>
    <property type="match status" value="1"/>
</dbReference>
<dbReference type="GO" id="GO:0072583">
    <property type="term" value="P:clathrin-dependent endocytosis"/>
    <property type="evidence" value="ECO:0007669"/>
    <property type="project" value="TreeGrafter"/>
</dbReference>
<dbReference type="GO" id="GO:0030132">
    <property type="term" value="C:clathrin coat of coated pit"/>
    <property type="evidence" value="ECO:0007669"/>
    <property type="project" value="InterPro"/>
</dbReference>
<dbReference type="EMBL" id="VLTN01000055">
    <property type="protein sequence ID" value="KAA0148272.1"/>
    <property type="molecule type" value="Genomic_DNA"/>
</dbReference>
<evidence type="ECO:0000313" key="9">
    <source>
        <dbReference type="EMBL" id="KAA0146073.1"/>
    </source>
</evidence>
<accession>A0A5A8BZC5</accession>
<proteinExistence type="inferred from homology"/>
<comment type="function">
    <text evidence="6">Clathrin is the major protein of the polyhedral coat of coated pits and vesicles.</text>
</comment>
<dbReference type="EMBL" id="VLTM01000242">
    <property type="protein sequence ID" value="KAA0145674.1"/>
    <property type="molecule type" value="Genomic_DNA"/>
</dbReference>
<comment type="caution">
    <text evidence="9">The sequence shown here is derived from an EMBL/GenBank/DDBJ whole genome shotgun (WGS) entry which is preliminary data.</text>
</comment>
<keyword evidence="4 6" id="KW-0168">Coated pit</keyword>
<dbReference type="Proteomes" id="UP000324907">
    <property type="component" value="Unassembled WGS sequence"/>
</dbReference>
<dbReference type="OMA" id="EFMERWQ"/>
<dbReference type="GO" id="GO:0005198">
    <property type="term" value="F:structural molecule activity"/>
    <property type="evidence" value="ECO:0007669"/>
    <property type="project" value="InterPro"/>
</dbReference>
<organism evidence="9 14">
    <name type="scientific">Cafeteria roenbergensis</name>
    <name type="common">Marine flagellate</name>
    <dbReference type="NCBI Taxonomy" id="33653"/>
    <lineage>
        <taxon>Eukaryota</taxon>
        <taxon>Sar</taxon>
        <taxon>Stramenopiles</taxon>
        <taxon>Bigyra</taxon>
        <taxon>Opalozoa</taxon>
        <taxon>Bicosoecida</taxon>
        <taxon>Cafeteriaceae</taxon>
        <taxon>Cafeteria</taxon>
    </lineage>
</organism>
<evidence type="ECO:0000313" key="12">
    <source>
        <dbReference type="Proteomes" id="UP000322899"/>
    </source>
</evidence>
<keyword evidence="3 6" id="KW-0472">Membrane</keyword>
<keyword evidence="13" id="KW-1185">Reference proteome</keyword>
<evidence type="ECO:0000256" key="2">
    <source>
        <dbReference type="ARBA" id="ARBA00005263"/>
    </source>
</evidence>
<feature type="compositionally biased region" description="Low complexity" evidence="7">
    <location>
        <begin position="78"/>
        <end position="90"/>
    </location>
</feature>
<dbReference type="EMBL" id="VLTO01000073">
    <property type="protein sequence ID" value="KAA0169122.1"/>
    <property type="molecule type" value="Genomic_DNA"/>
</dbReference>
<dbReference type="GO" id="GO:0006886">
    <property type="term" value="P:intracellular protein transport"/>
    <property type="evidence" value="ECO:0007669"/>
    <property type="project" value="InterPro"/>
</dbReference>
<evidence type="ECO:0000313" key="15">
    <source>
        <dbReference type="Proteomes" id="UP000325113"/>
    </source>
</evidence>
<sequence>MSGDAFDVPAGGDMFPGAGEFPEGEDAGDMMMDGGDGSGGEDEFADAHGAAGGFDDDAMDGAVDGLEDGAGGDDVFGAEDGPGAAGAAAGGAAEPAMEAAASQASAEPAVNPMAEFNRSYREKGEAKDADERDAIRASRARGEKELAAWMAEKEAQLEARKQQNRTDEEAKLVEMEAALSEAPWTRVLALVDTTAPATDGSAGHADPARMRELLIQLKSSPPQAAAEPSA</sequence>
<dbReference type="GO" id="GO:0032050">
    <property type="term" value="F:clathrin heavy chain binding"/>
    <property type="evidence" value="ECO:0007669"/>
    <property type="project" value="TreeGrafter"/>
</dbReference>
<dbReference type="OrthoDB" id="5512at2759"/>
<dbReference type="AlphaFoldDB" id="A0A5A8BZC5"/>
<evidence type="ECO:0000256" key="7">
    <source>
        <dbReference type="SAM" id="MobiDB-lite"/>
    </source>
</evidence>
<dbReference type="Proteomes" id="UP000323011">
    <property type="component" value="Unassembled WGS sequence"/>
</dbReference>
<feature type="region of interest" description="Disordered" evidence="7">
    <location>
        <begin position="119"/>
        <end position="143"/>
    </location>
</feature>